<feature type="domain" description="J" evidence="15">
    <location>
        <begin position="6"/>
        <end position="71"/>
    </location>
</feature>
<keyword evidence="18" id="KW-1185">Reference proteome</keyword>
<dbReference type="STRING" id="1410383.TGUWTKB_5680"/>
<dbReference type="GO" id="GO:0031072">
    <property type="term" value="F:heat shock protein binding"/>
    <property type="evidence" value="ECO:0007669"/>
    <property type="project" value="InterPro"/>
</dbReference>
<evidence type="ECO:0000313" key="17">
    <source>
        <dbReference type="EMBL" id="BAP58794.1"/>
    </source>
</evidence>
<comment type="similarity">
    <text evidence="11 13">Belongs to the DnaJ family.</text>
</comment>
<evidence type="ECO:0000256" key="8">
    <source>
        <dbReference type="ARBA" id="ARBA00022833"/>
    </source>
</evidence>
<dbReference type="EMBL" id="AP014521">
    <property type="protein sequence ID" value="BAP58794.1"/>
    <property type="molecule type" value="Genomic_DNA"/>
</dbReference>
<dbReference type="SMART" id="SM00271">
    <property type="entry name" value="DnaJ"/>
    <property type="match status" value="1"/>
</dbReference>
<dbReference type="InterPro" id="IPR001305">
    <property type="entry name" value="HSP_DnaJ_Cys-rich_dom"/>
</dbReference>
<evidence type="ECO:0000256" key="12">
    <source>
        <dbReference type="ARBA" id="ARBA00067609"/>
    </source>
</evidence>
<sequence length="374" mass="42422">MSKKNNYYEILNISNDADERQIKKAYKRLAMKYHPDRNPDDKKAESKFKEIKKAYEILIDPKKRAAYDQYGDSAFEQGSNNTDNSSSYFNDIFGDVFGDIFGGGKKQHNERHADVQYNIEMSLEEAVKGISKEINIKSIKECYACYGSGSKMGKKPENCRTCHGSGQIQMRQGFFTLQQSCPTCQGRGSIIRNPCNICGTRGYVDCTKKINVRIPAGVDTNDRIRVNYDKGKGKYAALMGDIFVQIFIKKHPIFNREDNNLSCEIPISFSMAALGGEIEVPTLDGRVKLKIPSETQTGKLFRIRGKGIKSIRKRSLGDLFCRVIIETPINLNEKQKNLLRELNYSLVGPTGEKNSPKSKRFFESVKKFFDDLTN</sequence>
<dbReference type="InterPro" id="IPR012724">
    <property type="entry name" value="DnaJ"/>
</dbReference>
<proteinExistence type="inferred from homology"/>
<dbReference type="NCBIfam" id="TIGR02349">
    <property type="entry name" value="DnaJ_bact"/>
    <property type="match status" value="1"/>
</dbReference>
<feature type="binding site" evidence="13">
    <location>
        <position position="184"/>
    </location>
    <ligand>
        <name>Zn(2+)</name>
        <dbReference type="ChEBI" id="CHEBI:29105"/>
        <label>2</label>
    </ligand>
</feature>
<dbReference type="SUPFAM" id="SSF49493">
    <property type="entry name" value="HSP40/DnaJ peptide-binding domain"/>
    <property type="match status" value="2"/>
</dbReference>
<feature type="zinc finger region" description="CR-type" evidence="14">
    <location>
        <begin position="129"/>
        <end position="207"/>
    </location>
</feature>
<keyword evidence="10 13" id="KW-0143">Chaperone</keyword>
<dbReference type="PRINTS" id="PR00625">
    <property type="entry name" value="JDOMAIN"/>
</dbReference>
<reference evidence="17 18" key="2">
    <citation type="journal article" date="2014" name="Curr. Biol.">
        <title>Symbiont-Supplemented Maternal Investment Underpinning Host's Ecological Adaptation.</title>
        <authorList>
            <person name="Kaiwa N."/>
            <person name="Hosokawa T."/>
            <person name="Nikoh N."/>
            <person name="Tanahashi M."/>
            <person name="Moriyama M."/>
            <person name="Meng X.Y."/>
            <person name="Maeda T."/>
            <person name="Yamaguchi K."/>
            <person name="Shigenobu S."/>
            <person name="Ito M."/>
            <person name="Fukatsu T."/>
        </authorList>
    </citation>
    <scope>NUCLEOTIDE SEQUENCE [LARGE SCALE GENOMIC DNA]</scope>
    <source>
        <strain evidence="17 18">UwTKB</strain>
    </source>
</reference>
<dbReference type="RefSeq" id="WP_041063366.1">
    <property type="nucleotide sequence ID" value="NZ_AP014521.1"/>
</dbReference>
<dbReference type="PROSITE" id="PS51188">
    <property type="entry name" value="ZF_CR"/>
    <property type="match status" value="1"/>
</dbReference>
<reference evidence="18" key="1">
    <citation type="submission" date="2013-11" db="EMBL/GenBank/DDBJ databases">
        <title>Symbiont-containing voluminous jelly as an extraordinary maternal gift for overwintering insect nymphs.</title>
        <authorList>
            <person name="Kaiwa N."/>
            <person name="Hosokawa T."/>
            <person name="Nikoh N."/>
            <person name="Meng X.Y."/>
            <person name="Tanahashi M."/>
            <person name="Moriyama M."/>
            <person name="Maeda T."/>
            <person name="Yamaguchi K."/>
            <person name="Shigenobu S."/>
            <person name="Ito M."/>
            <person name="Fukatsu T."/>
        </authorList>
    </citation>
    <scope>NUCLEOTIDE SEQUENCE [LARGE SCALE GENOMIC DNA]</scope>
    <source>
        <strain evidence="18">UwTKB</strain>
    </source>
</reference>
<keyword evidence="3 13" id="KW-0963">Cytoplasm</keyword>
<dbReference type="Pfam" id="PF00684">
    <property type="entry name" value="DnaJ_CXXCXGXG"/>
    <property type="match status" value="1"/>
</dbReference>
<dbReference type="GO" id="GO:0006260">
    <property type="term" value="P:DNA replication"/>
    <property type="evidence" value="ECO:0007669"/>
    <property type="project" value="UniProtKB-KW"/>
</dbReference>
<dbReference type="InterPro" id="IPR018253">
    <property type="entry name" value="DnaJ_domain_CS"/>
</dbReference>
<comment type="subunit">
    <text evidence="2 13">Homodimer.</text>
</comment>
<dbReference type="Gene3D" id="2.10.230.10">
    <property type="entry name" value="Heat shock protein DnaJ, cysteine-rich domain"/>
    <property type="match status" value="1"/>
</dbReference>
<dbReference type="InterPro" id="IPR008971">
    <property type="entry name" value="HSP40/DnaJ_pept-bd"/>
</dbReference>
<protein>
    <recommendedName>
        <fullName evidence="12 13">Chaperone protein DnaJ</fullName>
    </recommendedName>
</protein>
<feature type="binding site" evidence="13">
    <location>
        <position position="198"/>
    </location>
    <ligand>
        <name>Zn(2+)</name>
        <dbReference type="ChEBI" id="CHEBI:29105"/>
        <label>1</label>
    </ligand>
</feature>
<dbReference type="OrthoDB" id="9779889at2"/>
<dbReference type="Proteomes" id="UP000031627">
    <property type="component" value="Chromosome"/>
</dbReference>
<evidence type="ECO:0000256" key="1">
    <source>
        <dbReference type="ARBA" id="ARBA00004496"/>
    </source>
</evidence>
<feature type="binding site" evidence="13">
    <location>
        <position position="162"/>
    </location>
    <ligand>
        <name>Zn(2+)</name>
        <dbReference type="ChEBI" id="CHEBI:29105"/>
        <label>2</label>
    </ligand>
</feature>
<evidence type="ECO:0000256" key="11">
    <source>
        <dbReference type="ARBA" id="ARBA00061004"/>
    </source>
</evidence>
<evidence type="ECO:0000256" key="3">
    <source>
        <dbReference type="ARBA" id="ARBA00022490"/>
    </source>
</evidence>
<keyword evidence="8 13" id="KW-0862">Zinc</keyword>
<comment type="cofactor">
    <cofactor evidence="13">
        <name>Zn(2+)</name>
        <dbReference type="ChEBI" id="CHEBI:29105"/>
    </cofactor>
    <text evidence="13">Binds 2 Zn(2+) ions per monomer.</text>
</comment>
<evidence type="ECO:0000256" key="7">
    <source>
        <dbReference type="ARBA" id="ARBA00022771"/>
    </source>
</evidence>
<dbReference type="GO" id="GO:0051082">
    <property type="term" value="F:unfolded protein binding"/>
    <property type="evidence" value="ECO:0007669"/>
    <property type="project" value="UniProtKB-UniRule"/>
</dbReference>
<evidence type="ECO:0000259" key="16">
    <source>
        <dbReference type="PROSITE" id="PS51188"/>
    </source>
</evidence>
<dbReference type="PROSITE" id="PS50076">
    <property type="entry name" value="DNAJ_2"/>
    <property type="match status" value="1"/>
</dbReference>
<evidence type="ECO:0000256" key="9">
    <source>
        <dbReference type="ARBA" id="ARBA00023016"/>
    </source>
</evidence>
<dbReference type="SUPFAM" id="SSF57938">
    <property type="entry name" value="DnaJ/Hsp40 cysteine-rich domain"/>
    <property type="match status" value="1"/>
</dbReference>
<evidence type="ECO:0000259" key="15">
    <source>
        <dbReference type="PROSITE" id="PS50076"/>
    </source>
</evidence>
<feature type="binding site" evidence="13">
    <location>
        <position position="145"/>
    </location>
    <ligand>
        <name>Zn(2+)</name>
        <dbReference type="ChEBI" id="CHEBI:29105"/>
        <label>1</label>
    </ligand>
</feature>
<dbReference type="GO" id="GO:0005737">
    <property type="term" value="C:cytoplasm"/>
    <property type="evidence" value="ECO:0007669"/>
    <property type="project" value="UniProtKB-SubCell"/>
</dbReference>
<feature type="binding site" evidence="13">
    <location>
        <position position="181"/>
    </location>
    <ligand>
        <name>Zn(2+)</name>
        <dbReference type="ChEBI" id="CHEBI:29105"/>
        <label>2</label>
    </ligand>
</feature>
<dbReference type="AlphaFoldDB" id="A0A090AMC2"/>
<dbReference type="KEGG" id="sbw:TGUWTKB_5680"/>
<comment type="subcellular location">
    <subcellularLocation>
        <location evidence="1 13">Cytoplasm</location>
    </subcellularLocation>
</comment>
<keyword evidence="7 13" id="KW-0863">Zinc-finger</keyword>
<dbReference type="NCBIfam" id="NF008035">
    <property type="entry name" value="PRK10767.1"/>
    <property type="match status" value="1"/>
</dbReference>
<dbReference type="PANTHER" id="PTHR43096">
    <property type="entry name" value="DNAJ HOMOLOG 1, MITOCHONDRIAL-RELATED"/>
    <property type="match status" value="1"/>
</dbReference>
<comment type="function">
    <text evidence="13">Participates actively in the response to hyperosmotic and heat shock by preventing the aggregation of stress-denatured proteins and by disaggregating proteins, also in an autonomous, DnaK-independent fashion. Unfolded proteins bind initially to DnaJ; upon interaction with the DnaJ-bound protein, DnaK hydrolyzes its bound ATP, resulting in the formation of a stable complex. GrpE releases ADP from DnaK; ATP binding to DnaK triggers the release of the substrate protein, thus completing the reaction cycle. Several rounds of ATP-dependent interactions between DnaJ, DnaK and GrpE are required for fully efficient folding. Also involved, together with DnaK and GrpE, in the DNA replication of plasmids through activation of initiation proteins.</text>
</comment>
<dbReference type="GO" id="GO:0005524">
    <property type="term" value="F:ATP binding"/>
    <property type="evidence" value="ECO:0007669"/>
    <property type="project" value="InterPro"/>
</dbReference>
<keyword evidence="4 13" id="KW-0235">DNA replication</keyword>
<dbReference type="SUPFAM" id="SSF46565">
    <property type="entry name" value="Chaperone J-domain"/>
    <property type="match status" value="1"/>
</dbReference>
<evidence type="ECO:0000256" key="4">
    <source>
        <dbReference type="ARBA" id="ARBA00022705"/>
    </source>
</evidence>
<feature type="binding site" evidence="13">
    <location>
        <position position="159"/>
    </location>
    <ligand>
        <name>Zn(2+)</name>
        <dbReference type="ChEBI" id="CHEBI:29105"/>
        <label>2</label>
    </ligand>
</feature>
<evidence type="ECO:0000313" key="18">
    <source>
        <dbReference type="Proteomes" id="UP000031627"/>
    </source>
</evidence>
<evidence type="ECO:0000256" key="13">
    <source>
        <dbReference type="HAMAP-Rule" id="MF_01152"/>
    </source>
</evidence>
<keyword evidence="6 13" id="KW-0677">Repeat</keyword>
<name>A0A090AMC2_9ENTR</name>
<comment type="domain">
    <text evidence="13">The J domain is necessary and sufficient to stimulate DnaK ATPase activity. Zinc center 1 plays an important role in the autonomous, DnaK-independent chaperone activity of DnaJ. Zinc center 2 is essential for interaction with DnaK and for DnaJ activity.</text>
</comment>
<evidence type="ECO:0000256" key="5">
    <source>
        <dbReference type="ARBA" id="ARBA00022723"/>
    </source>
</evidence>
<gene>
    <name evidence="13 17" type="primary">dnaJ</name>
    <name evidence="17" type="ORF">TGUWTKB_5680</name>
</gene>
<dbReference type="GO" id="GO:0009408">
    <property type="term" value="P:response to heat"/>
    <property type="evidence" value="ECO:0007669"/>
    <property type="project" value="InterPro"/>
</dbReference>
<dbReference type="InterPro" id="IPR001623">
    <property type="entry name" value="DnaJ_domain"/>
</dbReference>
<dbReference type="Gene3D" id="1.10.287.110">
    <property type="entry name" value="DnaJ domain"/>
    <property type="match status" value="1"/>
</dbReference>
<comment type="caution">
    <text evidence="13">Lacks conserved residue(s) required for the propagation of feature annotation.</text>
</comment>
<dbReference type="FunFam" id="2.10.230.10:FF:000002">
    <property type="entry name" value="Molecular chaperone DnaJ"/>
    <property type="match status" value="1"/>
</dbReference>
<dbReference type="HAMAP" id="MF_01152">
    <property type="entry name" value="DnaJ"/>
    <property type="match status" value="1"/>
</dbReference>
<evidence type="ECO:0000256" key="2">
    <source>
        <dbReference type="ARBA" id="ARBA00011738"/>
    </source>
</evidence>
<dbReference type="PROSITE" id="PS00636">
    <property type="entry name" value="DNAJ_1"/>
    <property type="match status" value="1"/>
</dbReference>
<dbReference type="GO" id="GO:0042026">
    <property type="term" value="P:protein refolding"/>
    <property type="evidence" value="ECO:0007669"/>
    <property type="project" value="TreeGrafter"/>
</dbReference>
<dbReference type="InterPro" id="IPR036869">
    <property type="entry name" value="J_dom_sf"/>
</dbReference>
<dbReference type="FunFam" id="2.60.260.20:FF:000004">
    <property type="entry name" value="Molecular chaperone DnaJ"/>
    <property type="match status" value="1"/>
</dbReference>
<dbReference type="HOGENOM" id="CLU_017633_0_7_6"/>
<organism evidence="17 18">
    <name type="scientific">Candidatus Tachikawaea gelatinosa</name>
    <dbReference type="NCBI Taxonomy" id="1410383"/>
    <lineage>
        <taxon>Bacteria</taxon>
        <taxon>Pseudomonadati</taxon>
        <taxon>Pseudomonadota</taxon>
        <taxon>Gammaproteobacteria</taxon>
        <taxon>Enterobacterales</taxon>
        <taxon>Enterobacteriaceae</taxon>
        <taxon>Candidatus Tachikawaea</taxon>
    </lineage>
</organism>
<keyword evidence="5 13" id="KW-0479">Metal-binding</keyword>
<feature type="binding site" evidence="13">
    <location>
        <position position="195"/>
    </location>
    <ligand>
        <name>Zn(2+)</name>
        <dbReference type="ChEBI" id="CHEBI:29105"/>
        <label>1</label>
    </ligand>
</feature>
<feature type="domain" description="CR-type" evidence="16">
    <location>
        <begin position="129"/>
        <end position="207"/>
    </location>
</feature>
<dbReference type="Pfam" id="PF00226">
    <property type="entry name" value="DnaJ"/>
    <property type="match status" value="1"/>
</dbReference>
<evidence type="ECO:0000256" key="14">
    <source>
        <dbReference type="PROSITE-ProRule" id="PRU00546"/>
    </source>
</evidence>
<evidence type="ECO:0000256" key="10">
    <source>
        <dbReference type="ARBA" id="ARBA00023186"/>
    </source>
</evidence>
<evidence type="ECO:0000256" key="6">
    <source>
        <dbReference type="ARBA" id="ARBA00022737"/>
    </source>
</evidence>
<dbReference type="InterPro" id="IPR036410">
    <property type="entry name" value="HSP_DnaJ_Cys-rich_dom_sf"/>
</dbReference>
<feature type="binding site" evidence="13">
    <location>
        <position position="142"/>
    </location>
    <ligand>
        <name>Zn(2+)</name>
        <dbReference type="ChEBI" id="CHEBI:29105"/>
        <label>1</label>
    </ligand>
</feature>
<dbReference type="CDD" id="cd06257">
    <property type="entry name" value="DnaJ"/>
    <property type="match status" value="1"/>
</dbReference>
<keyword evidence="9 13" id="KW-0346">Stress response</keyword>
<dbReference type="PANTHER" id="PTHR43096:SF48">
    <property type="entry name" value="CHAPERONE PROTEIN DNAJ"/>
    <property type="match status" value="1"/>
</dbReference>
<accession>A0A090AMC2</accession>
<dbReference type="CDD" id="cd10747">
    <property type="entry name" value="DnaJ_C"/>
    <property type="match status" value="1"/>
</dbReference>
<dbReference type="GO" id="GO:0008270">
    <property type="term" value="F:zinc ion binding"/>
    <property type="evidence" value="ECO:0007669"/>
    <property type="project" value="UniProtKB-UniRule"/>
</dbReference>
<dbReference type="Pfam" id="PF01556">
    <property type="entry name" value="DnaJ_C"/>
    <property type="match status" value="1"/>
</dbReference>
<dbReference type="InterPro" id="IPR002939">
    <property type="entry name" value="DnaJ_C"/>
</dbReference>
<dbReference type="Gene3D" id="2.60.260.20">
    <property type="entry name" value="Urease metallochaperone UreE, N-terminal domain"/>
    <property type="match status" value="2"/>
</dbReference>